<dbReference type="EMBL" id="VITK01000010">
    <property type="protein sequence ID" value="TWA92562.1"/>
    <property type="molecule type" value="Genomic_DNA"/>
</dbReference>
<accession>A0A560D623</accession>
<name>A0A560D623_9BRAD</name>
<reference evidence="1 2" key="1">
    <citation type="submission" date="2019-06" db="EMBL/GenBank/DDBJ databases">
        <title>Genomic Encyclopedia of Type Strains, Phase IV (KMG-V): Genome sequencing to study the core and pangenomes of soil and plant-associated prokaryotes.</title>
        <authorList>
            <person name="Whitman W."/>
        </authorList>
    </citation>
    <scope>NUCLEOTIDE SEQUENCE [LARGE SCALE GENOMIC DNA]</scope>
    <source>
        <strain evidence="1 2">BR 510</strain>
    </source>
</reference>
<protein>
    <submittedName>
        <fullName evidence="1">Uncharacterized protein</fullName>
    </submittedName>
</protein>
<gene>
    <name evidence="1" type="ORF">FBZ96_11032</name>
</gene>
<evidence type="ECO:0000313" key="1">
    <source>
        <dbReference type="EMBL" id="TWA92562.1"/>
    </source>
</evidence>
<dbReference type="AlphaFoldDB" id="A0A560D623"/>
<organism evidence="1 2">
    <name type="scientific">Bradyrhizobium stylosanthis</name>
    <dbReference type="NCBI Taxonomy" id="1803665"/>
    <lineage>
        <taxon>Bacteria</taxon>
        <taxon>Pseudomonadati</taxon>
        <taxon>Pseudomonadota</taxon>
        <taxon>Alphaproteobacteria</taxon>
        <taxon>Hyphomicrobiales</taxon>
        <taxon>Nitrobacteraceae</taxon>
        <taxon>Bradyrhizobium</taxon>
    </lineage>
</organism>
<dbReference type="Proteomes" id="UP000319949">
    <property type="component" value="Unassembled WGS sequence"/>
</dbReference>
<comment type="caution">
    <text evidence="1">The sequence shown here is derived from an EMBL/GenBank/DDBJ whole genome shotgun (WGS) entry which is preliminary data.</text>
</comment>
<sequence>MMFGLQDNRYAFGLQYALDDTGYLGRETFLNLKPTGASLDDARQLGDTDDPVARKVTDPSPTYDGSHMMLAMAAERNSFKKYHLVITRRLLEGLLKIFFRVLRIAAEVGPVGASDTRRRLDKTFAGRIFTDPAKYRPYGFLNLALAYGDAGRPCFD</sequence>
<keyword evidence="2" id="KW-1185">Reference proteome</keyword>
<evidence type="ECO:0000313" key="2">
    <source>
        <dbReference type="Proteomes" id="UP000319949"/>
    </source>
</evidence>
<proteinExistence type="predicted"/>